<keyword evidence="1 2" id="KW-0812">Transmembrane</keyword>
<protein>
    <submittedName>
        <fullName evidence="2">Transmembrane protein</fullName>
    </submittedName>
</protein>
<dbReference type="PANTHER" id="PTHR31134:SF1">
    <property type="entry name" value="TRANSMEMBRANE PROTEIN 128"/>
    <property type="match status" value="1"/>
</dbReference>
<name>A0A0M0JKR7_9EUKA</name>
<dbReference type="AlphaFoldDB" id="A0A0M0JKR7"/>
<sequence>MASSVPRERKKYASVELKPLSAGADYDDEEEYKSKTDQWLAYILAKLHALLWIVIASFICAYTEIYEVILDGHPPHDEKRQLNRFSFNVGLAGFGGWCLVAGYLILWVKYILKFPGEWEDYSPRAIPVATICAVSSLVAFTVAFWPVWTWLTIPTIFCLFLGALNLAHFVPL</sequence>
<evidence type="ECO:0000313" key="2">
    <source>
        <dbReference type="EMBL" id="KOO27181.1"/>
    </source>
</evidence>
<gene>
    <name evidence="2" type="ORF">Ctob_005952</name>
</gene>
<dbReference type="Pfam" id="PF20479">
    <property type="entry name" value="TMEM128"/>
    <property type="match status" value="1"/>
</dbReference>
<evidence type="ECO:0000256" key="1">
    <source>
        <dbReference type="SAM" id="Phobius"/>
    </source>
</evidence>
<feature type="transmembrane region" description="Helical" evidence="1">
    <location>
        <begin position="39"/>
        <end position="65"/>
    </location>
</feature>
<accession>A0A0M0JKR7</accession>
<keyword evidence="1" id="KW-1133">Transmembrane helix</keyword>
<proteinExistence type="predicted"/>
<dbReference type="PANTHER" id="PTHR31134">
    <property type="entry name" value="TRANSMEMBRANE PROTEIN 128"/>
    <property type="match status" value="1"/>
</dbReference>
<comment type="caution">
    <text evidence="2">The sequence shown here is derived from an EMBL/GenBank/DDBJ whole genome shotgun (WGS) entry which is preliminary data.</text>
</comment>
<keyword evidence="3" id="KW-1185">Reference proteome</keyword>
<dbReference type="Proteomes" id="UP000037460">
    <property type="component" value="Unassembled WGS sequence"/>
</dbReference>
<reference evidence="3" key="1">
    <citation type="journal article" date="2015" name="PLoS Genet.">
        <title>Genome Sequence and Transcriptome Analyses of Chrysochromulina tobin: Metabolic Tools for Enhanced Algal Fitness in the Prominent Order Prymnesiales (Haptophyceae).</title>
        <authorList>
            <person name="Hovde B.T."/>
            <person name="Deodato C.R."/>
            <person name="Hunsperger H.M."/>
            <person name="Ryken S.A."/>
            <person name="Yost W."/>
            <person name="Jha R.K."/>
            <person name="Patterson J."/>
            <person name="Monnat R.J. Jr."/>
            <person name="Barlow S.B."/>
            <person name="Starkenburg S.R."/>
            <person name="Cattolico R.A."/>
        </authorList>
    </citation>
    <scope>NUCLEOTIDE SEQUENCE</scope>
    <source>
        <strain evidence="3">CCMP291</strain>
    </source>
</reference>
<keyword evidence="1" id="KW-0472">Membrane</keyword>
<dbReference type="EMBL" id="JWZX01002748">
    <property type="protein sequence ID" value="KOO27181.1"/>
    <property type="molecule type" value="Genomic_DNA"/>
</dbReference>
<dbReference type="OrthoDB" id="58903at2759"/>
<feature type="transmembrane region" description="Helical" evidence="1">
    <location>
        <begin position="85"/>
        <end position="112"/>
    </location>
</feature>
<dbReference type="InterPro" id="IPR033579">
    <property type="entry name" value="TMEM128"/>
</dbReference>
<feature type="transmembrane region" description="Helical" evidence="1">
    <location>
        <begin position="124"/>
        <end position="145"/>
    </location>
</feature>
<organism evidence="2 3">
    <name type="scientific">Chrysochromulina tobinii</name>
    <dbReference type="NCBI Taxonomy" id="1460289"/>
    <lineage>
        <taxon>Eukaryota</taxon>
        <taxon>Haptista</taxon>
        <taxon>Haptophyta</taxon>
        <taxon>Prymnesiophyceae</taxon>
        <taxon>Prymnesiales</taxon>
        <taxon>Chrysochromulinaceae</taxon>
        <taxon>Chrysochromulina</taxon>
    </lineage>
</organism>
<evidence type="ECO:0000313" key="3">
    <source>
        <dbReference type="Proteomes" id="UP000037460"/>
    </source>
</evidence>
<feature type="transmembrane region" description="Helical" evidence="1">
    <location>
        <begin position="151"/>
        <end position="170"/>
    </location>
</feature>